<sequence>MAKRWWGLVIAAAITVALVSLASNITSESQLSAQANTVLAVRSTLSKLVNSGAVWAGLPILSGWLVRRLLHAFAAGIVASLLALVVHYGVGQLFGMFDDTVWAANRMWFALALVTGGPLGLVGVVARGSGASGLIARLVVPAGAMIEPFFRGMFSVPTILPWPARVASVAAGAILFAAGIVGAAVLIRQRRRQPGIQNGSNLRPTASEPPSSTGPPGHTVRPSPRRIRR</sequence>
<gene>
    <name evidence="3" type="ORF">R3P96_14940</name>
</gene>
<feature type="transmembrane region" description="Helical" evidence="2">
    <location>
        <begin position="73"/>
        <end position="95"/>
    </location>
</feature>
<feature type="transmembrane region" description="Helical" evidence="2">
    <location>
        <begin position="138"/>
        <end position="160"/>
    </location>
</feature>
<feature type="transmembrane region" description="Helical" evidence="2">
    <location>
        <begin position="48"/>
        <end position="66"/>
    </location>
</feature>
<proteinExistence type="predicted"/>
<feature type="transmembrane region" description="Helical" evidence="2">
    <location>
        <begin position="166"/>
        <end position="187"/>
    </location>
</feature>
<reference evidence="3 4" key="1">
    <citation type="submission" date="2023-10" db="EMBL/GenBank/DDBJ databases">
        <title>Development of a sustainable strategy for remediation of hydrocarbon-contaminated territories based on the waste exchange concept.</title>
        <authorList>
            <person name="Krivoruchko A."/>
        </authorList>
    </citation>
    <scope>NUCLEOTIDE SEQUENCE [LARGE SCALE GENOMIC DNA]</scope>
    <source>
        <strain evidence="3 4">IEGM 1323</strain>
    </source>
</reference>
<dbReference type="RefSeq" id="WP_317564976.1">
    <property type="nucleotide sequence ID" value="NZ_JAWLJX010000004.1"/>
</dbReference>
<keyword evidence="2" id="KW-0812">Transmembrane</keyword>
<evidence type="ECO:0000256" key="2">
    <source>
        <dbReference type="SAM" id="Phobius"/>
    </source>
</evidence>
<dbReference type="EMBL" id="JAWLJX010000004">
    <property type="protein sequence ID" value="MDV6262632.1"/>
    <property type="molecule type" value="Genomic_DNA"/>
</dbReference>
<accession>A0ABU4BEK4</accession>
<feature type="compositionally biased region" description="Polar residues" evidence="1">
    <location>
        <begin position="195"/>
        <end position="211"/>
    </location>
</feature>
<keyword evidence="2" id="KW-1133">Transmembrane helix</keyword>
<evidence type="ECO:0000313" key="3">
    <source>
        <dbReference type="EMBL" id="MDV6262632.1"/>
    </source>
</evidence>
<keyword evidence="2" id="KW-0472">Membrane</keyword>
<evidence type="ECO:0000256" key="1">
    <source>
        <dbReference type="SAM" id="MobiDB-lite"/>
    </source>
</evidence>
<evidence type="ECO:0000313" key="4">
    <source>
        <dbReference type="Proteomes" id="UP001185755"/>
    </source>
</evidence>
<organism evidence="3 4">
    <name type="scientific">Rhodococcoides yunnanense</name>
    <dbReference type="NCBI Taxonomy" id="278209"/>
    <lineage>
        <taxon>Bacteria</taxon>
        <taxon>Bacillati</taxon>
        <taxon>Actinomycetota</taxon>
        <taxon>Actinomycetes</taxon>
        <taxon>Mycobacteriales</taxon>
        <taxon>Nocardiaceae</taxon>
        <taxon>Rhodococcoides</taxon>
    </lineage>
</organism>
<protein>
    <recommendedName>
        <fullName evidence="5">Integral membrane protein</fullName>
    </recommendedName>
</protein>
<keyword evidence="4" id="KW-1185">Reference proteome</keyword>
<name>A0ABU4BEK4_9NOCA</name>
<comment type="caution">
    <text evidence="3">The sequence shown here is derived from an EMBL/GenBank/DDBJ whole genome shotgun (WGS) entry which is preliminary data.</text>
</comment>
<feature type="transmembrane region" description="Helical" evidence="2">
    <location>
        <begin position="107"/>
        <end position="126"/>
    </location>
</feature>
<feature type="region of interest" description="Disordered" evidence="1">
    <location>
        <begin position="195"/>
        <end position="229"/>
    </location>
</feature>
<dbReference type="Proteomes" id="UP001185755">
    <property type="component" value="Unassembled WGS sequence"/>
</dbReference>
<evidence type="ECO:0008006" key="5">
    <source>
        <dbReference type="Google" id="ProtNLM"/>
    </source>
</evidence>